<proteinExistence type="predicted"/>
<reference evidence="1" key="2">
    <citation type="journal article" date="2015" name="Data Brief">
        <title>Shoot transcriptome of the giant reed, Arundo donax.</title>
        <authorList>
            <person name="Barrero R.A."/>
            <person name="Guerrero F.D."/>
            <person name="Moolhuijzen P."/>
            <person name="Goolsby J.A."/>
            <person name="Tidwell J."/>
            <person name="Bellgard S.E."/>
            <person name="Bellgard M.I."/>
        </authorList>
    </citation>
    <scope>NUCLEOTIDE SEQUENCE</scope>
    <source>
        <tissue evidence="1">Shoot tissue taken approximately 20 cm above the soil surface</tissue>
    </source>
</reference>
<protein>
    <submittedName>
        <fullName evidence="1">Uncharacterized protein</fullName>
    </submittedName>
</protein>
<accession>A0A0A9AA61</accession>
<reference evidence="1" key="1">
    <citation type="submission" date="2014-09" db="EMBL/GenBank/DDBJ databases">
        <authorList>
            <person name="Magalhaes I.L.F."/>
            <person name="Oliveira U."/>
            <person name="Santos F.R."/>
            <person name="Vidigal T.H.D.A."/>
            <person name="Brescovit A.D."/>
            <person name="Santos A.J."/>
        </authorList>
    </citation>
    <scope>NUCLEOTIDE SEQUENCE</scope>
    <source>
        <tissue evidence="1">Shoot tissue taken approximately 20 cm above the soil surface</tissue>
    </source>
</reference>
<organism evidence="1">
    <name type="scientific">Arundo donax</name>
    <name type="common">Giant reed</name>
    <name type="synonym">Donax arundinaceus</name>
    <dbReference type="NCBI Taxonomy" id="35708"/>
    <lineage>
        <taxon>Eukaryota</taxon>
        <taxon>Viridiplantae</taxon>
        <taxon>Streptophyta</taxon>
        <taxon>Embryophyta</taxon>
        <taxon>Tracheophyta</taxon>
        <taxon>Spermatophyta</taxon>
        <taxon>Magnoliopsida</taxon>
        <taxon>Liliopsida</taxon>
        <taxon>Poales</taxon>
        <taxon>Poaceae</taxon>
        <taxon>PACMAD clade</taxon>
        <taxon>Arundinoideae</taxon>
        <taxon>Arundineae</taxon>
        <taxon>Arundo</taxon>
    </lineage>
</organism>
<sequence length="13" mass="1422">MPTGCCHPFQSTI</sequence>
<evidence type="ECO:0000313" key="1">
    <source>
        <dbReference type="EMBL" id="JAD43937.1"/>
    </source>
</evidence>
<dbReference type="EMBL" id="GBRH01253958">
    <property type="protein sequence ID" value="JAD43937.1"/>
    <property type="molecule type" value="Transcribed_RNA"/>
</dbReference>
<name>A0A0A9AA61_ARUDO</name>